<feature type="region of interest" description="Disordered" evidence="1">
    <location>
        <begin position="25"/>
        <end position="74"/>
    </location>
</feature>
<evidence type="ECO:0000313" key="4">
    <source>
        <dbReference type="Proteomes" id="UP000016498"/>
    </source>
</evidence>
<evidence type="ECO:0000256" key="2">
    <source>
        <dbReference type="SAM" id="Phobius"/>
    </source>
</evidence>
<organism evidence="3 4">
    <name type="scientific">Actinomyces johnsonii F0510</name>
    <dbReference type="NCBI Taxonomy" id="1227262"/>
    <lineage>
        <taxon>Bacteria</taxon>
        <taxon>Bacillati</taxon>
        <taxon>Actinomycetota</taxon>
        <taxon>Actinomycetes</taxon>
        <taxon>Actinomycetales</taxon>
        <taxon>Actinomycetaceae</taxon>
        <taxon>Actinomyces</taxon>
    </lineage>
</organism>
<evidence type="ECO:0008006" key="5">
    <source>
        <dbReference type="Google" id="ProtNLM"/>
    </source>
</evidence>
<reference evidence="3 4" key="1">
    <citation type="submission" date="2013-06" db="EMBL/GenBank/DDBJ databases">
        <authorList>
            <person name="Weinstock G."/>
            <person name="Sodergren E."/>
            <person name="Lobos E.A."/>
            <person name="Fulton L."/>
            <person name="Fulton R."/>
            <person name="Courtney L."/>
            <person name="Fronick C."/>
            <person name="O'Laughlin M."/>
            <person name="Godfrey J."/>
            <person name="Wilson R.M."/>
            <person name="Miner T."/>
            <person name="Farmer C."/>
            <person name="Delehaunty K."/>
            <person name="Cordes M."/>
            <person name="Minx P."/>
            <person name="Tomlinson C."/>
            <person name="Chen J."/>
            <person name="Wollam A."/>
            <person name="Pepin K.H."/>
            <person name="Bhonagiri V."/>
            <person name="Zhang X."/>
            <person name="Warren W."/>
            <person name="Mitreva M."/>
            <person name="Mardis E.R."/>
            <person name="Wilson R.K."/>
        </authorList>
    </citation>
    <scope>NUCLEOTIDE SEQUENCE [LARGE SCALE GENOMIC DNA]</scope>
    <source>
        <strain evidence="3 4">F0510</strain>
    </source>
</reference>
<keyword evidence="2" id="KW-0472">Membrane</keyword>
<proteinExistence type="predicted"/>
<feature type="transmembrane region" description="Helical" evidence="2">
    <location>
        <begin position="79"/>
        <end position="112"/>
    </location>
</feature>
<dbReference type="HOGENOM" id="CLU_2115762_0_0_11"/>
<accession>U1PHI2</accession>
<evidence type="ECO:0000313" key="3">
    <source>
        <dbReference type="EMBL" id="ERH15880.1"/>
    </source>
</evidence>
<feature type="compositionally biased region" description="Basic and acidic residues" evidence="1">
    <location>
        <begin position="64"/>
        <end position="74"/>
    </location>
</feature>
<sequence>MLVETWWFVLRGRYAVVMGRRRGKKSRAKKDVARARHYQPANKSAKNKEKVEVSADGEASEASEAGRSRERVRPSEPGFLRTAVAVLICSFSCLLVVGMLLGVIGLVSRWFWRV</sequence>
<comment type="caution">
    <text evidence="3">The sequence shown here is derived from an EMBL/GenBank/DDBJ whole genome shotgun (WGS) entry which is preliminary data.</text>
</comment>
<keyword evidence="2" id="KW-1133">Transmembrane helix</keyword>
<protein>
    <recommendedName>
        <fullName evidence="5">Transmembrane protein</fullName>
    </recommendedName>
</protein>
<keyword evidence="2" id="KW-0812">Transmembrane</keyword>
<gene>
    <name evidence="3" type="ORF">HMPREF1549_02869</name>
</gene>
<dbReference type="Proteomes" id="UP000016498">
    <property type="component" value="Unassembled WGS sequence"/>
</dbReference>
<dbReference type="AlphaFoldDB" id="U1PHI2"/>
<name>U1PHI2_9ACTO</name>
<evidence type="ECO:0000256" key="1">
    <source>
        <dbReference type="SAM" id="MobiDB-lite"/>
    </source>
</evidence>
<dbReference type="EMBL" id="AWSD01000338">
    <property type="protein sequence ID" value="ERH15880.1"/>
    <property type="molecule type" value="Genomic_DNA"/>
</dbReference>
<feature type="compositionally biased region" description="Low complexity" evidence="1">
    <location>
        <begin position="54"/>
        <end position="63"/>
    </location>
</feature>